<evidence type="ECO:0000256" key="3">
    <source>
        <dbReference type="ARBA" id="ARBA00022618"/>
    </source>
</evidence>
<evidence type="ECO:0000256" key="5">
    <source>
        <dbReference type="ARBA" id="ARBA00022840"/>
    </source>
</evidence>
<evidence type="ECO:0000256" key="11">
    <source>
        <dbReference type="RuleBase" id="RU004136"/>
    </source>
</evidence>
<keyword evidence="16" id="KW-1185">Reference proteome</keyword>
<evidence type="ECO:0000256" key="4">
    <source>
        <dbReference type="ARBA" id="ARBA00022741"/>
    </source>
</evidence>
<keyword evidence="2 10" id="KW-0436">Ligase</keyword>
<comment type="catalytic activity">
    <reaction evidence="10 11">
        <text>D-alanyl-D-alanine + UDP-N-acetyl-alpha-D-muramoyl-L-alanyl-gamma-D-glutamyl-meso-2,6-diaminopimelate + ATP = UDP-N-acetyl-alpha-D-muramoyl-L-alanyl-gamma-D-glutamyl-meso-2,6-diaminopimeloyl-D-alanyl-D-alanine + ADP + phosphate + H(+)</text>
        <dbReference type="Rhea" id="RHEA:28374"/>
        <dbReference type="ChEBI" id="CHEBI:15378"/>
        <dbReference type="ChEBI" id="CHEBI:30616"/>
        <dbReference type="ChEBI" id="CHEBI:43474"/>
        <dbReference type="ChEBI" id="CHEBI:57822"/>
        <dbReference type="ChEBI" id="CHEBI:61386"/>
        <dbReference type="ChEBI" id="CHEBI:83905"/>
        <dbReference type="ChEBI" id="CHEBI:456216"/>
        <dbReference type="EC" id="6.3.2.10"/>
    </reaction>
</comment>
<gene>
    <name evidence="10" type="primary">murF</name>
    <name evidence="15" type="ORF">GCM10023330_09880</name>
</gene>
<keyword evidence="8 10" id="KW-0131">Cell cycle</keyword>
<dbReference type="EC" id="6.3.2.10" evidence="10 11"/>
<dbReference type="InterPro" id="IPR051046">
    <property type="entry name" value="MurCDEF_CellWall_CoF430Synth"/>
</dbReference>
<accession>A0ABP9C6U6</accession>
<dbReference type="GO" id="GO:0016874">
    <property type="term" value="F:ligase activity"/>
    <property type="evidence" value="ECO:0007669"/>
    <property type="project" value="UniProtKB-KW"/>
</dbReference>
<dbReference type="InterPro" id="IPR005863">
    <property type="entry name" value="UDP-N-AcMur_synth"/>
</dbReference>
<proteinExistence type="inferred from homology"/>
<dbReference type="Gene3D" id="3.40.1390.10">
    <property type="entry name" value="MurE/MurF, N-terminal domain"/>
    <property type="match status" value="1"/>
</dbReference>
<keyword evidence="3 10" id="KW-0132">Cell division</keyword>
<keyword evidence="7 10" id="KW-0573">Peptidoglycan synthesis</keyword>
<feature type="domain" description="Mur ligase central" evidence="14">
    <location>
        <begin position="96"/>
        <end position="273"/>
    </location>
</feature>
<sequence>MKIEDIHQLFLECRSVCTDTRKIQKNDLFFALKGDHFNGNSYAEKAIELGAKYAIVDEEEFDISSKTILVSNALETLQRLATFHRNYLKTPIIALTGSNGKTTTKELINAVLLQKFMTTATIGNLNNHIGVPLTLLSMNKNTEIGIVEMGANHQKEIEFLCSIAQPDFGLITNYGKAHLEGFGGVEGVIKGKSEMYNFLINNNKNIFINGNDAIQVDKTKNGNTFSFGNSKEDIVINFIEANPFVKCNYEGETIQSQLIGDYNFTNIAYAIAVGSYFKVETKAIKNAIENYIPNNNRSQIISKNSNKIILDAYNANPSSMQAALLNFEKQTGYKVAILGDMFELGDDAVVEHQNIVDLGISLNIEKLIFIGENFHGSKIHSNKTSKYPSFESFKKSSEILELKNSNILIKGSRGMALERVLDLFE</sequence>
<comment type="function">
    <text evidence="10 11">Involved in cell wall formation. Catalyzes the final step in the synthesis of UDP-N-acetylmuramoyl-pentapeptide, the precursor of murein.</text>
</comment>
<keyword evidence="4 10" id="KW-0547">Nucleotide-binding</keyword>
<reference evidence="16" key="1">
    <citation type="journal article" date="2019" name="Int. J. Syst. Evol. Microbiol.">
        <title>The Global Catalogue of Microorganisms (GCM) 10K type strain sequencing project: providing services to taxonomists for standard genome sequencing and annotation.</title>
        <authorList>
            <consortium name="The Broad Institute Genomics Platform"/>
            <consortium name="The Broad Institute Genome Sequencing Center for Infectious Disease"/>
            <person name="Wu L."/>
            <person name="Ma J."/>
        </authorList>
    </citation>
    <scope>NUCLEOTIDE SEQUENCE [LARGE SCALE GENOMIC DNA]</scope>
    <source>
        <strain evidence="16">JCM 18325</strain>
    </source>
</reference>
<organism evidence="15 16">
    <name type="scientific">Litoribaculum gwangyangense</name>
    <dbReference type="NCBI Taxonomy" id="1130722"/>
    <lineage>
        <taxon>Bacteria</taxon>
        <taxon>Pseudomonadati</taxon>
        <taxon>Bacteroidota</taxon>
        <taxon>Flavobacteriia</taxon>
        <taxon>Flavobacteriales</taxon>
        <taxon>Flavobacteriaceae</taxon>
        <taxon>Litoribaculum</taxon>
    </lineage>
</organism>
<dbReference type="Gene3D" id="3.40.1190.10">
    <property type="entry name" value="Mur-like, catalytic domain"/>
    <property type="match status" value="1"/>
</dbReference>
<dbReference type="InterPro" id="IPR036565">
    <property type="entry name" value="Mur-like_cat_sf"/>
</dbReference>
<feature type="domain" description="Mur ligase C-terminal" evidence="13">
    <location>
        <begin position="297"/>
        <end position="383"/>
    </location>
</feature>
<dbReference type="Proteomes" id="UP001501433">
    <property type="component" value="Unassembled WGS sequence"/>
</dbReference>
<dbReference type="InterPro" id="IPR035911">
    <property type="entry name" value="MurE/MurF_N"/>
</dbReference>
<evidence type="ECO:0000259" key="13">
    <source>
        <dbReference type="Pfam" id="PF02875"/>
    </source>
</evidence>
<evidence type="ECO:0000256" key="10">
    <source>
        <dbReference type="HAMAP-Rule" id="MF_02019"/>
    </source>
</evidence>
<dbReference type="InterPro" id="IPR036615">
    <property type="entry name" value="Mur_ligase_C_dom_sf"/>
</dbReference>
<evidence type="ECO:0000259" key="12">
    <source>
        <dbReference type="Pfam" id="PF01225"/>
    </source>
</evidence>
<keyword evidence="9 10" id="KW-0961">Cell wall biogenesis/degradation</keyword>
<evidence type="ECO:0000313" key="16">
    <source>
        <dbReference type="Proteomes" id="UP001501433"/>
    </source>
</evidence>
<evidence type="ECO:0000256" key="2">
    <source>
        <dbReference type="ARBA" id="ARBA00022598"/>
    </source>
</evidence>
<feature type="binding site" evidence="10">
    <location>
        <begin position="97"/>
        <end position="103"/>
    </location>
    <ligand>
        <name>ATP</name>
        <dbReference type="ChEBI" id="CHEBI:30616"/>
    </ligand>
</feature>
<dbReference type="InterPro" id="IPR013221">
    <property type="entry name" value="Mur_ligase_cen"/>
</dbReference>
<dbReference type="Gene3D" id="3.90.190.20">
    <property type="entry name" value="Mur ligase, C-terminal domain"/>
    <property type="match status" value="1"/>
</dbReference>
<comment type="subcellular location">
    <subcellularLocation>
        <location evidence="10 11">Cytoplasm</location>
    </subcellularLocation>
</comment>
<dbReference type="Pfam" id="PF01225">
    <property type="entry name" value="Mur_ligase"/>
    <property type="match status" value="1"/>
</dbReference>
<dbReference type="PANTHER" id="PTHR43024:SF1">
    <property type="entry name" value="UDP-N-ACETYLMURAMOYL-TRIPEPTIDE--D-ALANYL-D-ALANINE LIGASE"/>
    <property type="match status" value="1"/>
</dbReference>
<dbReference type="RefSeq" id="WP_345275828.1">
    <property type="nucleotide sequence ID" value="NZ_BAABJW010000001.1"/>
</dbReference>
<dbReference type="EMBL" id="BAABJW010000001">
    <property type="protein sequence ID" value="GAA4805429.1"/>
    <property type="molecule type" value="Genomic_DNA"/>
</dbReference>
<dbReference type="InterPro" id="IPR004101">
    <property type="entry name" value="Mur_ligase_C"/>
</dbReference>
<keyword evidence="6 10" id="KW-0133">Cell shape</keyword>
<dbReference type="SUPFAM" id="SSF53244">
    <property type="entry name" value="MurD-like peptide ligases, peptide-binding domain"/>
    <property type="match status" value="1"/>
</dbReference>
<evidence type="ECO:0000256" key="9">
    <source>
        <dbReference type="ARBA" id="ARBA00023316"/>
    </source>
</evidence>
<dbReference type="Pfam" id="PF02875">
    <property type="entry name" value="Mur_ligase_C"/>
    <property type="match status" value="1"/>
</dbReference>
<feature type="domain" description="Mur ligase N-terminal catalytic" evidence="12">
    <location>
        <begin position="15"/>
        <end position="61"/>
    </location>
</feature>
<dbReference type="NCBIfam" id="TIGR01143">
    <property type="entry name" value="murF"/>
    <property type="match status" value="1"/>
</dbReference>
<comment type="pathway">
    <text evidence="10 11">Cell wall biogenesis; peptidoglycan biosynthesis.</text>
</comment>
<dbReference type="SUPFAM" id="SSF53623">
    <property type="entry name" value="MurD-like peptide ligases, catalytic domain"/>
    <property type="match status" value="1"/>
</dbReference>
<dbReference type="PANTHER" id="PTHR43024">
    <property type="entry name" value="UDP-N-ACETYLMURAMOYL-TRIPEPTIDE--D-ALANYL-D-ALANINE LIGASE"/>
    <property type="match status" value="1"/>
</dbReference>
<evidence type="ECO:0000256" key="8">
    <source>
        <dbReference type="ARBA" id="ARBA00023306"/>
    </source>
</evidence>
<keyword evidence="5 10" id="KW-0067">ATP-binding</keyword>
<keyword evidence="1 10" id="KW-0963">Cytoplasm</keyword>
<dbReference type="Pfam" id="PF08245">
    <property type="entry name" value="Mur_ligase_M"/>
    <property type="match status" value="1"/>
</dbReference>
<evidence type="ECO:0000256" key="1">
    <source>
        <dbReference type="ARBA" id="ARBA00022490"/>
    </source>
</evidence>
<evidence type="ECO:0000256" key="6">
    <source>
        <dbReference type="ARBA" id="ARBA00022960"/>
    </source>
</evidence>
<evidence type="ECO:0000259" key="14">
    <source>
        <dbReference type="Pfam" id="PF08245"/>
    </source>
</evidence>
<dbReference type="InterPro" id="IPR000713">
    <property type="entry name" value="Mur_ligase_N"/>
</dbReference>
<evidence type="ECO:0000256" key="7">
    <source>
        <dbReference type="ARBA" id="ARBA00022984"/>
    </source>
</evidence>
<evidence type="ECO:0000313" key="15">
    <source>
        <dbReference type="EMBL" id="GAA4805429.1"/>
    </source>
</evidence>
<name>A0ABP9C6U6_9FLAO</name>
<dbReference type="SUPFAM" id="SSF63418">
    <property type="entry name" value="MurE/MurF N-terminal domain"/>
    <property type="match status" value="1"/>
</dbReference>
<comment type="similarity">
    <text evidence="10">Belongs to the MurCDEF family. MurF subfamily.</text>
</comment>
<comment type="caution">
    <text evidence="15">The sequence shown here is derived from an EMBL/GenBank/DDBJ whole genome shotgun (WGS) entry which is preliminary data.</text>
</comment>
<dbReference type="HAMAP" id="MF_02019">
    <property type="entry name" value="MurF"/>
    <property type="match status" value="1"/>
</dbReference>
<protein>
    <recommendedName>
        <fullName evidence="10 11">UDP-N-acetylmuramoyl-tripeptide--D-alanyl-D-alanine ligase</fullName>
        <ecNumber evidence="10 11">6.3.2.10</ecNumber>
    </recommendedName>
    <alternativeName>
        <fullName evidence="10">D-alanyl-D-alanine-adding enzyme</fullName>
    </alternativeName>
</protein>